<keyword evidence="1" id="KW-0489">Methyltransferase</keyword>
<gene>
    <name evidence="1" type="ORF">BV22DRAFT_637475</name>
</gene>
<protein>
    <submittedName>
        <fullName evidence="1">S-adenosyl-L-methionine-dependent methyltransferase</fullName>
    </submittedName>
</protein>
<evidence type="ECO:0000313" key="2">
    <source>
        <dbReference type="Proteomes" id="UP000790709"/>
    </source>
</evidence>
<sequence length="439" mass="48585">MSEKAKLRALLGLIQTSTERAIAEYEKNGEDVPQLASTDSHPLDSASDSLALKKAIRVLEGACQQLCATLAPPQHTVINLVENYDWACIRVVIEAKIADILVDHPNGLHVNELSRIVHMHAGKLARVLRPLVSKGCFREVTPDVFANNRLSLVLRSTTDISGIAGVHAALVSKGASVLYENLTEPDYASSFEPAKAPVIQSFKGQITGTFFDLIRSDDKMFESYHRGMIGVGSIMGSLSILEHFPWNNFSSVCDVGGGIGTFSFPLAKRYPHLRVTCHDLPEVMPQAKEALAKELPGAHNVQLVPLNFFEQTPVKGHDIYYLRHVLHDWHDEEAAIILRNVRQSMPPQSRLLIQDYVVQSSARIQGSSAVSTDKAPEPMLPNFGAGNTRLYQGDLTMFFVHNARERTLIEFAELGNICGFRLEKVWDLAESCVMEYSLV</sequence>
<reference evidence="1" key="1">
    <citation type="journal article" date="2021" name="New Phytol.">
        <title>Evolutionary innovations through gain and loss of genes in the ectomycorrhizal Boletales.</title>
        <authorList>
            <person name="Wu G."/>
            <person name="Miyauchi S."/>
            <person name="Morin E."/>
            <person name="Kuo A."/>
            <person name="Drula E."/>
            <person name="Varga T."/>
            <person name="Kohler A."/>
            <person name="Feng B."/>
            <person name="Cao Y."/>
            <person name="Lipzen A."/>
            <person name="Daum C."/>
            <person name="Hundley H."/>
            <person name="Pangilinan J."/>
            <person name="Johnson J."/>
            <person name="Barry K."/>
            <person name="LaButti K."/>
            <person name="Ng V."/>
            <person name="Ahrendt S."/>
            <person name="Min B."/>
            <person name="Choi I.G."/>
            <person name="Park H."/>
            <person name="Plett J.M."/>
            <person name="Magnuson J."/>
            <person name="Spatafora J.W."/>
            <person name="Nagy L.G."/>
            <person name="Henrissat B."/>
            <person name="Grigoriev I.V."/>
            <person name="Yang Z.L."/>
            <person name="Xu J."/>
            <person name="Martin F.M."/>
        </authorList>
    </citation>
    <scope>NUCLEOTIDE SEQUENCE</scope>
    <source>
        <strain evidence="1">KUC20120723A-06</strain>
    </source>
</reference>
<name>A0ACB8BCQ0_9AGAM</name>
<proteinExistence type="predicted"/>
<comment type="caution">
    <text evidence="1">The sequence shown here is derived from an EMBL/GenBank/DDBJ whole genome shotgun (WGS) entry which is preliminary data.</text>
</comment>
<dbReference type="Proteomes" id="UP000790709">
    <property type="component" value="Unassembled WGS sequence"/>
</dbReference>
<accession>A0ACB8BCQ0</accession>
<keyword evidence="2" id="KW-1185">Reference proteome</keyword>
<keyword evidence="1" id="KW-0808">Transferase</keyword>
<dbReference type="EMBL" id="MU266474">
    <property type="protein sequence ID" value="KAH7922748.1"/>
    <property type="molecule type" value="Genomic_DNA"/>
</dbReference>
<evidence type="ECO:0000313" key="1">
    <source>
        <dbReference type="EMBL" id="KAH7922748.1"/>
    </source>
</evidence>
<organism evidence="1 2">
    <name type="scientific">Leucogyrophana mollusca</name>
    <dbReference type="NCBI Taxonomy" id="85980"/>
    <lineage>
        <taxon>Eukaryota</taxon>
        <taxon>Fungi</taxon>
        <taxon>Dikarya</taxon>
        <taxon>Basidiomycota</taxon>
        <taxon>Agaricomycotina</taxon>
        <taxon>Agaricomycetes</taxon>
        <taxon>Agaricomycetidae</taxon>
        <taxon>Boletales</taxon>
        <taxon>Boletales incertae sedis</taxon>
        <taxon>Leucogyrophana</taxon>
    </lineage>
</organism>